<sequence length="161" mass="17621">MSHELDATSGELDRTCPECQTGFRVDSVTSRRKYCSPTCREKDRSHLLTQRTCPQCEREFTTTLSPKRMFCSPECRTAAREAQTETRNLPGLREPLPGQDDGPHPLLLGRLPPRSRAPPRPSPGRETGPPPGSGTTRAAGPDRAPCAATGPHRLPAARSRP</sequence>
<reference evidence="2 3" key="2">
    <citation type="journal article" date="2023" name="ChemBioChem">
        <title>Acyltransferase Domain Exchange between Two Independent Type I Polyketide Synthases in the Same Producer Strain of Macrolide Antibiotics.</title>
        <authorList>
            <person name="Kudo F."/>
            <person name="Kishikawa K."/>
            <person name="Tsuboi K."/>
            <person name="Kido T."/>
            <person name="Usui T."/>
            <person name="Hashimoto J."/>
            <person name="Shin-Ya K."/>
            <person name="Miyanaga A."/>
            <person name="Eguchi T."/>
        </authorList>
    </citation>
    <scope>NUCLEOTIDE SEQUENCE [LARGE SCALE GENOMIC DNA]</scope>
    <source>
        <strain evidence="2 3">A-8890</strain>
    </source>
</reference>
<dbReference type="Proteomes" id="UP001321542">
    <property type="component" value="Chromosome"/>
</dbReference>
<name>A0ABM7F3M6_9ACTN</name>
<gene>
    <name evidence="2" type="ORF">SGFS_017330</name>
</gene>
<accession>A0ABM7F3M6</accession>
<feature type="region of interest" description="Disordered" evidence="1">
    <location>
        <begin position="77"/>
        <end position="161"/>
    </location>
</feature>
<reference evidence="2 3" key="1">
    <citation type="journal article" date="2010" name="ChemBioChem">
        <title>Cloning and characterization of the biosynthetic gene cluster of 16-membered macrolide antibiotic FD-891: involvement of a dual functional cytochrome P450 monooxygenase catalyzing epoxidation and hydroxylation.</title>
        <authorList>
            <person name="Kudo F."/>
            <person name="Motegi A."/>
            <person name="Mizoue K."/>
            <person name="Eguchi T."/>
        </authorList>
    </citation>
    <scope>NUCLEOTIDE SEQUENCE [LARGE SCALE GENOMIC DNA]</scope>
    <source>
        <strain evidence="2 3">A-8890</strain>
    </source>
</reference>
<dbReference type="EMBL" id="AP018448">
    <property type="protein sequence ID" value="BBC30439.1"/>
    <property type="molecule type" value="Genomic_DNA"/>
</dbReference>
<evidence type="ECO:0000313" key="3">
    <source>
        <dbReference type="Proteomes" id="UP001321542"/>
    </source>
</evidence>
<feature type="compositionally biased region" description="Pro residues" evidence="1">
    <location>
        <begin position="115"/>
        <end position="132"/>
    </location>
</feature>
<evidence type="ECO:0000256" key="1">
    <source>
        <dbReference type="SAM" id="MobiDB-lite"/>
    </source>
</evidence>
<proteinExistence type="predicted"/>
<evidence type="ECO:0000313" key="2">
    <source>
        <dbReference type="EMBL" id="BBC30439.1"/>
    </source>
</evidence>
<feature type="compositionally biased region" description="Low complexity" evidence="1">
    <location>
        <begin position="104"/>
        <end position="114"/>
    </location>
</feature>
<protein>
    <submittedName>
        <fullName evidence="2">Uncharacterized protein</fullName>
    </submittedName>
</protein>
<organism evidence="2 3">
    <name type="scientific">Streptomyces graminofaciens</name>
    <dbReference type="NCBI Taxonomy" id="68212"/>
    <lineage>
        <taxon>Bacteria</taxon>
        <taxon>Bacillati</taxon>
        <taxon>Actinomycetota</taxon>
        <taxon>Actinomycetes</taxon>
        <taxon>Kitasatosporales</taxon>
        <taxon>Streptomycetaceae</taxon>
        <taxon>Streptomyces</taxon>
    </lineage>
</organism>
<keyword evidence="3" id="KW-1185">Reference proteome</keyword>